<evidence type="ECO:0000313" key="6">
    <source>
        <dbReference type="Proteomes" id="UP000290567"/>
    </source>
</evidence>
<dbReference type="InterPro" id="IPR008920">
    <property type="entry name" value="TF_FadR/GntR_C"/>
</dbReference>
<dbReference type="InterPro" id="IPR036390">
    <property type="entry name" value="WH_DNA-bd_sf"/>
</dbReference>
<proteinExistence type="predicted"/>
<dbReference type="GO" id="GO:0003677">
    <property type="term" value="F:DNA binding"/>
    <property type="evidence" value="ECO:0007669"/>
    <property type="project" value="UniProtKB-KW"/>
</dbReference>
<dbReference type="SMART" id="SM00345">
    <property type="entry name" value="HTH_GNTR"/>
    <property type="match status" value="1"/>
</dbReference>
<accession>A0A4P5PDJ0</accession>
<name>A0A4P5PDJ0_9ENTE</name>
<dbReference type="PANTHER" id="PTHR43537">
    <property type="entry name" value="TRANSCRIPTIONAL REGULATOR, GNTR FAMILY"/>
    <property type="match status" value="1"/>
</dbReference>
<protein>
    <submittedName>
        <fullName evidence="5">GntR family transcriptional regulator</fullName>
    </submittedName>
</protein>
<evidence type="ECO:0000256" key="2">
    <source>
        <dbReference type="ARBA" id="ARBA00023125"/>
    </source>
</evidence>
<dbReference type="Gene3D" id="1.20.120.530">
    <property type="entry name" value="GntR ligand-binding domain-like"/>
    <property type="match status" value="1"/>
</dbReference>
<reference evidence="6" key="1">
    <citation type="submission" date="2019-02" db="EMBL/GenBank/DDBJ databases">
        <title>Draft genome sequence of Enterococcus sp. Gos25-1.</title>
        <authorList>
            <person name="Tanaka N."/>
            <person name="Shiwa Y."/>
            <person name="Fujita N."/>
        </authorList>
    </citation>
    <scope>NUCLEOTIDE SEQUENCE [LARGE SCALE GENOMIC DNA]</scope>
    <source>
        <strain evidence="6">Gos25-1</strain>
    </source>
</reference>
<dbReference type="OrthoDB" id="9781630at2"/>
<dbReference type="SUPFAM" id="SSF48008">
    <property type="entry name" value="GntR ligand-binding domain-like"/>
    <property type="match status" value="1"/>
</dbReference>
<dbReference type="AlphaFoldDB" id="A0A4P5PDJ0"/>
<evidence type="ECO:0000256" key="1">
    <source>
        <dbReference type="ARBA" id="ARBA00023015"/>
    </source>
</evidence>
<evidence type="ECO:0000256" key="3">
    <source>
        <dbReference type="ARBA" id="ARBA00023163"/>
    </source>
</evidence>
<dbReference type="SMART" id="SM00895">
    <property type="entry name" value="FCD"/>
    <property type="match status" value="1"/>
</dbReference>
<dbReference type="InterPro" id="IPR000524">
    <property type="entry name" value="Tscrpt_reg_HTH_GntR"/>
</dbReference>
<evidence type="ECO:0000259" key="4">
    <source>
        <dbReference type="PROSITE" id="PS50949"/>
    </source>
</evidence>
<dbReference type="InterPro" id="IPR036388">
    <property type="entry name" value="WH-like_DNA-bd_sf"/>
</dbReference>
<dbReference type="Proteomes" id="UP000290567">
    <property type="component" value="Unassembled WGS sequence"/>
</dbReference>
<dbReference type="EMBL" id="BJCC01000012">
    <property type="protein sequence ID" value="GCF93622.1"/>
    <property type="molecule type" value="Genomic_DNA"/>
</dbReference>
<organism evidence="5 6">
    <name type="scientific">Enterococcus florum</name>
    <dbReference type="NCBI Taxonomy" id="2480627"/>
    <lineage>
        <taxon>Bacteria</taxon>
        <taxon>Bacillati</taxon>
        <taxon>Bacillota</taxon>
        <taxon>Bacilli</taxon>
        <taxon>Lactobacillales</taxon>
        <taxon>Enterococcaceae</taxon>
        <taxon>Enterococcus</taxon>
    </lineage>
</organism>
<dbReference type="Pfam" id="PF00392">
    <property type="entry name" value="GntR"/>
    <property type="match status" value="1"/>
</dbReference>
<keyword evidence="2" id="KW-0238">DNA-binding</keyword>
<keyword evidence="6" id="KW-1185">Reference proteome</keyword>
<dbReference type="GO" id="GO:0003700">
    <property type="term" value="F:DNA-binding transcription factor activity"/>
    <property type="evidence" value="ECO:0007669"/>
    <property type="project" value="InterPro"/>
</dbReference>
<evidence type="ECO:0000313" key="5">
    <source>
        <dbReference type="EMBL" id="GCF93622.1"/>
    </source>
</evidence>
<dbReference type="Pfam" id="PF07729">
    <property type="entry name" value="FCD"/>
    <property type="match status" value="1"/>
</dbReference>
<keyword evidence="1" id="KW-0805">Transcription regulation</keyword>
<dbReference type="SUPFAM" id="SSF46785">
    <property type="entry name" value="Winged helix' DNA-binding domain"/>
    <property type="match status" value="1"/>
</dbReference>
<keyword evidence="3" id="KW-0804">Transcription</keyword>
<feature type="domain" description="HTH gntR-type" evidence="4">
    <location>
        <begin position="17"/>
        <end position="83"/>
    </location>
</feature>
<comment type="caution">
    <text evidence="5">The sequence shown here is derived from an EMBL/GenBank/DDBJ whole genome shotgun (WGS) entry which is preliminary data.</text>
</comment>
<dbReference type="PANTHER" id="PTHR43537:SF24">
    <property type="entry name" value="GLUCONATE OPERON TRANSCRIPTIONAL REPRESSOR"/>
    <property type="match status" value="1"/>
</dbReference>
<dbReference type="Gene3D" id="1.10.10.10">
    <property type="entry name" value="Winged helix-like DNA-binding domain superfamily/Winged helix DNA-binding domain"/>
    <property type="match status" value="1"/>
</dbReference>
<gene>
    <name evidence="5" type="ORF">NRIC_15130</name>
</gene>
<dbReference type="RefSeq" id="WP_146622078.1">
    <property type="nucleotide sequence ID" value="NZ_BJCC01000012.1"/>
</dbReference>
<dbReference type="PROSITE" id="PS50949">
    <property type="entry name" value="HTH_GNTR"/>
    <property type="match status" value="1"/>
</dbReference>
<sequence>MIQIERFRKIEKDHPFYTITERVYLFLREEIIHLHLMPNQKLNESRIAQELGISRTPVRKALDKLFQELLVGKTGKSYTVSSMQKEESMVLCEARIAIEGYAVFLASSHINEKQLERLSELTVEYEQIDLNDGSWRYAECDHEFHRILIEAAGNAHISRMYETIELRLRHYRHCLLNQIGKEQLQPILKKSARNHRAVLNALKLGFSDQAKQLVEKDIRGMYEVFFEWR</sequence>
<dbReference type="InterPro" id="IPR011711">
    <property type="entry name" value="GntR_C"/>
</dbReference>